<dbReference type="Pfam" id="PF13472">
    <property type="entry name" value="Lipase_GDSL_2"/>
    <property type="match status" value="1"/>
</dbReference>
<accession>A0ABZ2XNS2</accession>
<dbReference type="SUPFAM" id="SSF52266">
    <property type="entry name" value="SGNH hydrolase"/>
    <property type="match status" value="1"/>
</dbReference>
<sequence>MARILLINLAIMAVVLIGLELVFGTWFSREHALYQFTQIRDQVIVRDNPLPPEIGGGKPTITYSRDSYGFRGLDGPVSEVDILTVGGSTTDQRWVDDSQTYQAILQDLLAVQGYDVDVVNAGIDGQSTFGHIQNFPSWFDKIPDLKADYILYYVGINDMLKINPEDIFDRMEQPSTIAMLKGFIKEHSIFYQLYRVVQGLLADKPVQHELTRTNIAENGPFVDQPVISDPLPPVMAASLQGLQRRIGELDRLTRDFGAVPIFVTQRSARWLRVNGKPWGIPEYEPDFFESVRKHLPPEYAHLNGVDFFRFEQATARIIMDECMARNAICFDLMNELDFDNAVDFYDAIHTTPSGSDRIADYLAKKISDEIFLN</sequence>
<organism evidence="2 3">
    <name type="scientific">Aliisedimentitalea scapharcae</name>
    <dbReference type="NCBI Taxonomy" id="1524259"/>
    <lineage>
        <taxon>Bacteria</taxon>
        <taxon>Pseudomonadati</taxon>
        <taxon>Pseudomonadota</taxon>
        <taxon>Alphaproteobacteria</taxon>
        <taxon>Rhodobacterales</taxon>
        <taxon>Roseobacteraceae</taxon>
        <taxon>Aliisedimentitalea</taxon>
    </lineage>
</organism>
<dbReference type="Proteomes" id="UP001623232">
    <property type="component" value="Chromosome"/>
</dbReference>
<dbReference type="InterPro" id="IPR036514">
    <property type="entry name" value="SGNH_hydro_sf"/>
</dbReference>
<dbReference type="InterPro" id="IPR013830">
    <property type="entry name" value="SGNH_hydro"/>
</dbReference>
<feature type="domain" description="SGNH hydrolase-type esterase" evidence="1">
    <location>
        <begin position="85"/>
        <end position="169"/>
    </location>
</feature>
<gene>
    <name evidence="2" type="ORF">QEZ52_12880</name>
</gene>
<protein>
    <submittedName>
        <fullName evidence="2">GDSL-type esterase/lipase family protein</fullName>
    </submittedName>
</protein>
<reference evidence="2 3" key="1">
    <citation type="submission" date="2023-04" db="EMBL/GenBank/DDBJ databases">
        <title>Complete genome sequence of Alisedimentitalea scapharcae.</title>
        <authorList>
            <person name="Rong J.-C."/>
            <person name="Yi M.-L."/>
            <person name="Zhao Q."/>
        </authorList>
    </citation>
    <scope>NUCLEOTIDE SEQUENCE [LARGE SCALE GENOMIC DNA]</scope>
    <source>
        <strain evidence="2 3">KCTC 42119</strain>
    </source>
</reference>
<name>A0ABZ2XNS2_9RHOB</name>
<dbReference type="RefSeq" id="WP_406644762.1">
    <property type="nucleotide sequence ID" value="NZ_CP123584.1"/>
</dbReference>
<evidence type="ECO:0000259" key="1">
    <source>
        <dbReference type="Pfam" id="PF13472"/>
    </source>
</evidence>
<proteinExistence type="predicted"/>
<evidence type="ECO:0000313" key="3">
    <source>
        <dbReference type="Proteomes" id="UP001623232"/>
    </source>
</evidence>
<evidence type="ECO:0000313" key="2">
    <source>
        <dbReference type="EMBL" id="WZK87507.1"/>
    </source>
</evidence>
<dbReference type="EMBL" id="CP123584">
    <property type="protein sequence ID" value="WZK87507.1"/>
    <property type="molecule type" value="Genomic_DNA"/>
</dbReference>
<keyword evidence="3" id="KW-1185">Reference proteome</keyword>
<dbReference type="Gene3D" id="3.40.50.1110">
    <property type="entry name" value="SGNH hydrolase"/>
    <property type="match status" value="1"/>
</dbReference>